<dbReference type="RefSeq" id="WP_272207837.1">
    <property type="nucleotide sequence ID" value="NZ_JAQONC010000019.1"/>
</dbReference>
<evidence type="ECO:0000313" key="1">
    <source>
        <dbReference type="EMBL" id="MDC2827644.1"/>
    </source>
</evidence>
<protein>
    <submittedName>
        <fullName evidence="1">Uncharacterized protein</fullName>
    </submittedName>
</protein>
<dbReference type="EMBL" id="JAQOND010000019">
    <property type="protein sequence ID" value="MDC2827644.1"/>
    <property type="molecule type" value="Genomic_DNA"/>
</dbReference>
<gene>
    <name evidence="1" type="ORF">PO158_04995</name>
</gene>
<proteinExistence type="predicted"/>
<organism evidence="1 2">
    <name type="scientific">Limosilactobacillus mucosae</name>
    <name type="common">Lactobacillus mucosae</name>
    <dbReference type="NCBI Taxonomy" id="97478"/>
    <lineage>
        <taxon>Bacteria</taxon>
        <taxon>Bacillati</taxon>
        <taxon>Bacillota</taxon>
        <taxon>Bacilli</taxon>
        <taxon>Lactobacillales</taxon>
        <taxon>Lactobacillaceae</taxon>
        <taxon>Limosilactobacillus</taxon>
    </lineage>
</organism>
<name>A0AAJ1HNE4_LIMMU</name>
<accession>A0AAJ1HNE4</accession>
<evidence type="ECO:0000313" key="2">
    <source>
        <dbReference type="Proteomes" id="UP001218021"/>
    </source>
</evidence>
<comment type="caution">
    <text evidence="1">The sequence shown here is derived from an EMBL/GenBank/DDBJ whole genome shotgun (WGS) entry which is preliminary data.</text>
</comment>
<dbReference type="AlphaFoldDB" id="A0AAJ1HNE4"/>
<sequence length="179" mass="20032">MNDTIVVYEFDTKDRTHHYLDAVQVSADAKLQDNQTTVAPNGSQFFNGKEWVDELVSAYHYDDNGYFDYFSSVPEGSDLETNETLVVPYDANGAGMYKPKFDTAQNKWVETLTKEEIEELNKPAPAKPTAEQQMISLLGQQVAKTNAENVQIKQDNTQLKQMVSALGQTVAQLKAQSTN</sequence>
<reference evidence="1" key="1">
    <citation type="submission" date="2023-01" db="EMBL/GenBank/DDBJ databases">
        <title>Genome analysis of 13 Lactobacillus isolated from gut of wild boar.</title>
        <authorList>
            <person name="Papp P."/>
            <person name="Libisch B."/>
            <person name="Nagy T."/>
            <person name="Olasz F."/>
        </authorList>
    </citation>
    <scope>NUCLEOTIDE SEQUENCE</scope>
    <source>
        <strain evidence="1">F108</strain>
    </source>
</reference>
<dbReference type="Proteomes" id="UP001218021">
    <property type="component" value="Unassembled WGS sequence"/>
</dbReference>